<feature type="domain" description="RNA polymerase sigma-70 region 4" evidence="8">
    <location>
        <begin position="199"/>
        <end position="247"/>
    </location>
</feature>
<dbReference type="Pfam" id="PF04545">
    <property type="entry name" value="Sigma70_r4"/>
    <property type="match status" value="1"/>
</dbReference>
<evidence type="ECO:0000256" key="2">
    <source>
        <dbReference type="ARBA" id="ARBA00023082"/>
    </source>
</evidence>
<protein>
    <submittedName>
        <fullName evidence="9">SigB/SigF/SigG family RNA polymerase sigma factor</fullName>
    </submittedName>
</protein>
<evidence type="ECO:0000259" key="6">
    <source>
        <dbReference type="Pfam" id="PF04539"/>
    </source>
</evidence>
<keyword evidence="3" id="KW-0238">DNA-binding</keyword>
<reference evidence="9" key="1">
    <citation type="submission" date="2022-10" db="EMBL/GenBank/DDBJ databases">
        <title>The WGS of Solirubrobacter phytolaccae KCTC 29190.</title>
        <authorList>
            <person name="Jiang Z."/>
        </authorList>
    </citation>
    <scope>NUCLEOTIDE SEQUENCE</scope>
    <source>
        <strain evidence="9">KCTC 29190</strain>
    </source>
</reference>
<evidence type="ECO:0000256" key="4">
    <source>
        <dbReference type="ARBA" id="ARBA00023163"/>
    </source>
</evidence>
<dbReference type="InterPro" id="IPR036388">
    <property type="entry name" value="WH-like_DNA-bd_sf"/>
</dbReference>
<gene>
    <name evidence="9" type="ORF">OJ997_25350</name>
</gene>
<dbReference type="AlphaFoldDB" id="A0A9X3NEV6"/>
<feature type="region of interest" description="Disordered" evidence="5">
    <location>
        <begin position="157"/>
        <end position="177"/>
    </location>
</feature>
<keyword evidence="1" id="KW-0805">Transcription regulation</keyword>
<dbReference type="RefSeq" id="WP_270028065.1">
    <property type="nucleotide sequence ID" value="NZ_JAPDDP010000058.1"/>
</dbReference>
<sequence length="254" mass="28375">MPSVTMVHPAVRREPERELFARLRAGDEEAREAILHRFLPLAYKLARGYHGGAEADDLDQVAAIGLLKAIDRFDATRGLAFSTYAFPTIVGELKRYFRDRAWSVRVPRSVQELALRVERGSTDLTATLGRTPTVAELAQHTDSTPEQVLDALRTGSARRADSLDRPRGDGDSDLTVGDRLPFEDPSFACVEDGLVLNDLLRQLRPRDRQIVTLRFREDLSQSQIARRVGLSQMQVSRTLRDALAQLRDAAEAVS</sequence>
<dbReference type="Proteomes" id="UP001147653">
    <property type="component" value="Unassembled WGS sequence"/>
</dbReference>
<name>A0A9X3NEV6_9ACTN</name>
<dbReference type="InterPro" id="IPR007630">
    <property type="entry name" value="RNA_pol_sigma70_r4"/>
</dbReference>
<keyword evidence="4" id="KW-0804">Transcription</keyword>
<dbReference type="InterPro" id="IPR007627">
    <property type="entry name" value="RNA_pol_sigma70_r2"/>
</dbReference>
<feature type="domain" description="RNA polymerase sigma-70 region 3" evidence="6">
    <location>
        <begin position="113"/>
        <end position="174"/>
    </location>
</feature>
<dbReference type="GO" id="GO:0003677">
    <property type="term" value="F:DNA binding"/>
    <property type="evidence" value="ECO:0007669"/>
    <property type="project" value="UniProtKB-KW"/>
</dbReference>
<dbReference type="PANTHER" id="PTHR30385:SF4">
    <property type="entry name" value="RNA POLYMERASE SIGMA-E FACTOR"/>
    <property type="match status" value="1"/>
</dbReference>
<evidence type="ECO:0000256" key="5">
    <source>
        <dbReference type="SAM" id="MobiDB-lite"/>
    </source>
</evidence>
<comment type="caution">
    <text evidence="9">The sequence shown here is derived from an EMBL/GenBank/DDBJ whole genome shotgun (WGS) entry which is preliminary data.</text>
</comment>
<dbReference type="NCBIfam" id="TIGR02980">
    <property type="entry name" value="SigBFG"/>
    <property type="match status" value="1"/>
</dbReference>
<dbReference type="PRINTS" id="PR00046">
    <property type="entry name" value="SIGMA70FCT"/>
</dbReference>
<dbReference type="InterPro" id="IPR014322">
    <property type="entry name" value="RNA_pol_sigma-B/F/G"/>
</dbReference>
<evidence type="ECO:0000256" key="1">
    <source>
        <dbReference type="ARBA" id="ARBA00023015"/>
    </source>
</evidence>
<feature type="compositionally biased region" description="Basic and acidic residues" evidence="5">
    <location>
        <begin position="158"/>
        <end position="170"/>
    </location>
</feature>
<dbReference type="Pfam" id="PF04539">
    <property type="entry name" value="Sigma70_r3"/>
    <property type="match status" value="1"/>
</dbReference>
<dbReference type="InterPro" id="IPR000943">
    <property type="entry name" value="RNA_pol_sigma70"/>
</dbReference>
<dbReference type="InterPro" id="IPR013325">
    <property type="entry name" value="RNA_pol_sigma_r2"/>
</dbReference>
<evidence type="ECO:0000259" key="7">
    <source>
        <dbReference type="Pfam" id="PF04542"/>
    </source>
</evidence>
<dbReference type="Gene3D" id="1.20.120.1810">
    <property type="match status" value="1"/>
</dbReference>
<feature type="domain" description="RNA polymerase sigma-70 region 2" evidence="7">
    <location>
        <begin position="36"/>
        <end position="102"/>
    </location>
</feature>
<accession>A0A9X3NEV6</accession>
<dbReference type="GO" id="GO:0016987">
    <property type="term" value="F:sigma factor activity"/>
    <property type="evidence" value="ECO:0007669"/>
    <property type="project" value="UniProtKB-KW"/>
</dbReference>
<proteinExistence type="predicted"/>
<evidence type="ECO:0000313" key="9">
    <source>
        <dbReference type="EMBL" id="MDA0183660.1"/>
    </source>
</evidence>
<dbReference type="Pfam" id="PF04542">
    <property type="entry name" value="Sigma70_r2"/>
    <property type="match status" value="1"/>
</dbReference>
<evidence type="ECO:0000259" key="8">
    <source>
        <dbReference type="Pfam" id="PF04545"/>
    </source>
</evidence>
<dbReference type="InterPro" id="IPR014284">
    <property type="entry name" value="RNA_pol_sigma-70_dom"/>
</dbReference>
<dbReference type="NCBIfam" id="TIGR02937">
    <property type="entry name" value="sigma70-ECF"/>
    <property type="match status" value="1"/>
</dbReference>
<dbReference type="SUPFAM" id="SSF88659">
    <property type="entry name" value="Sigma3 and sigma4 domains of RNA polymerase sigma factors"/>
    <property type="match status" value="2"/>
</dbReference>
<evidence type="ECO:0000256" key="3">
    <source>
        <dbReference type="ARBA" id="ARBA00023125"/>
    </source>
</evidence>
<dbReference type="SUPFAM" id="SSF88946">
    <property type="entry name" value="Sigma2 domain of RNA polymerase sigma factors"/>
    <property type="match status" value="1"/>
</dbReference>
<organism evidence="9 10">
    <name type="scientific">Solirubrobacter phytolaccae</name>
    <dbReference type="NCBI Taxonomy" id="1404360"/>
    <lineage>
        <taxon>Bacteria</taxon>
        <taxon>Bacillati</taxon>
        <taxon>Actinomycetota</taxon>
        <taxon>Thermoleophilia</taxon>
        <taxon>Solirubrobacterales</taxon>
        <taxon>Solirubrobacteraceae</taxon>
        <taxon>Solirubrobacter</taxon>
    </lineage>
</organism>
<dbReference type="GO" id="GO:0006352">
    <property type="term" value="P:DNA-templated transcription initiation"/>
    <property type="evidence" value="ECO:0007669"/>
    <property type="project" value="InterPro"/>
</dbReference>
<evidence type="ECO:0000313" key="10">
    <source>
        <dbReference type="Proteomes" id="UP001147653"/>
    </source>
</evidence>
<dbReference type="Gene3D" id="1.10.10.10">
    <property type="entry name" value="Winged helix-like DNA-binding domain superfamily/Winged helix DNA-binding domain"/>
    <property type="match status" value="2"/>
</dbReference>
<dbReference type="InterPro" id="IPR007624">
    <property type="entry name" value="RNA_pol_sigma70_r3"/>
</dbReference>
<dbReference type="CDD" id="cd06171">
    <property type="entry name" value="Sigma70_r4"/>
    <property type="match status" value="1"/>
</dbReference>
<keyword evidence="2" id="KW-0731">Sigma factor</keyword>
<keyword evidence="10" id="KW-1185">Reference proteome</keyword>
<dbReference type="InterPro" id="IPR013324">
    <property type="entry name" value="RNA_pol_sigma_r3/r4-like"/>
</dbReference>
<dbReference type="PANTHER" id="PTHR30385">
    <property type="entry name" value="SIGMA FACTOR F FLAGELLAR"/>
    <property type="match status" value="1"/>
</dbReference>
<dbReference type="EMBL" id="JAPDDP010000058">
    <property type="protein sequence ID" value="MDA0183660.1"/>
    <property type="molecule type" value="Genomic_DNA"/>
</dbReference>